<accession>A0A9P4S7D6</accession>
<proteinExistence type="predicted"/>
<evidence type="ECO:0000313" key="1">
    <source>
        <dbReference type="EMBL" id="KAF2837429.1"/>
    </source>
</evidence>
<dbReference type="Proteomes" id="UP000799429">
    <property type="component" value="Unassembled WGS sequence"/>
</dbReference>
<dbReference type="AlphaFoldDB" id="A0A9P4S7D6"/>
<evidence type="ECO:0000313" key="2">
    <source>
        <dbReference type="Proteomes" id="UP000799429"/>
    </source>
</evidence>
<dbReference type="EMBL" id="MU006099">
    <property type="protein sequence ID" value="KAF2837429.1"/>
    <property type="molecule type" value="Genomic_DNA"/>
</dbReference>
<name>A0A9P4S7D6_9PEZI</name>
<organism evidence="1 2">
    <name type="scientific">Patellaria atrata CBS 101060</name>
    <dbReference type="NCBI Taxonomy" id="1346257"/>
    <lineage>
        <taxon>Eukaryota</taxon>
        <taxon>Fungi</taxon>
        <taxon>Dikarya</taxon>
        <taxon>Ascomycota</taxon>
        <taxon>Pezizomycotina</taxon>
        <taxon>Dothideomycetes</taxon>
        <taxon>Dothideomycetes incertae sedis</taxon>
        <taxon>Patellariales</taxon>
        <taxon>Patellariaceae</taxon>
        <taxon>Patellaria</taxon>
    </lineage>
</organism>
<gene>
    <name evidence="1" type="ORF">M501DRAFT_165646</name>
</gene>
<keyword evidence="2" id="KW-1185">Reference proteome</keyword>
<reference evidence="1" key="1">
    <citation type="journal article" date="2020" name="Stud. Mycol.">
        <title>101 Dothideomycetes genomes: a test case for predicting lifestyles and emergence of pathogens.</title>
        <authorList>
            <person name="Haridas S."/>
            <person name="Albert R."/>
            <person name="Binder M."/>
            <person name="Bloem J."/>
            <person name="Labutti K."/>
            <person name="Salamov A."/>
            <person name="Andreopoulos B."/>
            <person name="Baker S."/>
            <person name="Barry K."/>
            <person name="Bills G."/>
            <person name="Bluhm B."/>
            <person name="Cannon C."/>
            <person name="Castanera R."/>
            <person name="Culley D."/>
            <person name="Daum C."/>
            <person name="Ezra D."/>
            <person name="Gonzalez J."/>
            <person name="Henrissat B."/>
            <person name="Kuo A."/>
            <person name="Liang C."/>
            <person name="Lipzen A."/>
            <person name="Lutzoni F."/>
            <person name="Magnuson J."/>
            <person name="Mondo S."/>
            <person name="Nolan M."/>
            <person name="Ohm R."/>
            <person name="Pangilinan J."/>
            <person name="Park H.-J."/>
            <person name="Ramirez L."/>
            <person name="Alfaro M."/>
            <person name="Sun H."/>
            <person name="Tritt A."/>
            <person name="Yoshinaga Y."/>
            <person name="Zwiers L.-H."/>
            <person name="Turgeon B."/>
            <person name="Goodwin S."/>
            <person name="Spatafora J."/>
            <person name="Crous P."/>
            <person name="Grigoriev I."/>
        </authorList>
    </citation>
    <scope>NUCLEOTIDE SEQUENCE</scope>
    <source>
        <strain evidence="1">CBS 101060</strain>
    </source>
</reference>
<comment type="caution">
    <text evidence="1">The sequence shown here is derived from an EMBL/GenBank/DDBJ whole genome shotgun (WGS) entry which is preliminary data.</text>
</comment>
<sequence>MLPIIPLLLNMLMPHSFPLCHSLKTRSVTLEHGVSFTPLEFVRFSIPSRNCTNANPGPQSSSFSSLLYRIQRSMVASVIVLSNRSVPLCIQYFNIRDVVFPRDL</sequence>
<protein>
    <submittedName>
        <fullName evidence="1">Uncharacterized protein</fullName>
    </submittedName>
</protein>